<dbReference type="InterPro" id="IPR050445">
    <property type="entry name" value="Bact_polysacc_biosynth/exp"/>
</dbReference>
<dbReference type="PANTHER" id="PTHR32309:SF13">
    <property type="entry name" value="FERRIC ENTEROBACTIN TRANSPORT PROTEIN FEPE"/>
    <property type="match status" value="1"/>
</dbReference>
<sequence>MNILKILNPRVVALLTLVLPTALGTVYYAGLAADRYVSHAVVGVKDTSDGGSSGGSGGLAGAASMLLGGGGSPTSLGDTFYLQNYILSMDLLNKLDARLKLREHYSHSGLDPIYRVWSWTTQESFLDFYRNRVEITRDDYSGLLTIDVQGFEPRFAQALAQGILQESEAFINEYSHRIAREKMRFAEGELQDTRKRLEKAKQEVATFQTTYKLLDPGSQAAAASSLTAGLQARLAQQEADLRAALAIMQDDSFQVRTLRAQLAATRAQLESERLRTTGASVDSAQLPALNIKFQELLATAVFAEETHKASLIAYEHARLDASRKLKTVVVIEPPTLPQEALYPRRIYNLLTVIALAIMAYLIMRLTLATIREHQD</sequence>
<proteinExistence type="predicted"/>
<feature type="coiled-coil region" evidence="1">
    <location>
        <begin position="176"/>
        <end position="210"/>
    </location>
</feature>
<evidence type="ECO:0000256" key="2">
    <source>
        <dbReference type="SAM" id="Phobius"/>
    </source>
</evidence>
<keyword evidence="1" id="KW-0175">Coiled coil</keyword>
<dbReference type="GO" id="GO:0004713">
    <property type="term" value="F:protein tyrosine kinase activity"/>
    <property type="evidence" value="ECO:0007669"/>
    <property type="project" value="TreeGrafter"/>
</dbReference>
<organism evidence="3 4">
    <name type="scientific">Ideonella alba</name>
    <dbReference type="NCBI Taxonomy" id="2824118"/>
    <lineage>
        <taxon>Bacteria</taxon>
        <taxon>Pseudomonadati</taxon>
        <taxon>Pseudomonadota</taxon>
        <taxon>Betaproteobacteria</taxon>
        <taxon>Burkholderiales</taxon>
        <taxon>Sphaerotilaceae</taxon>
        <taxon>Ideonella</taxon>
    </lineage>
</organism>
<dbReference type="EMBL" id="JAGQDD010000001">
    <property type="protein sequence ID" value="MBQ0929154.1"/>
    <property type="molecule type" value="Genomic_DNA"/>
</dbReference>
<keyword evidence="2" id="KW-1133">Transmembrane helix</keyword>
<dbReference type="AlphaFoldDB" id="A0A940Y2I4"/>
<name>A0A940Y2I4_9BURK</name>
<keyword evidence="4" id="KW-1185">Reference proteome</keyword>
<dbReference type="PANTHER" id="PTHR32309">
    <property type="entry name" value="TYROSINE-PROTEIN KINASE"/>
    <property type="match status" value="1"/>
</dbReference>
<evidence type="ECO:0000256" key="1">
    <source>
        <dbReference type="SAM" id="Coils"/>
    </source>
</evidence>
<dbReference type="RefSeq" id="WP_210851388.1">
    <property type="nucleotide sequence ID" value="NZ_JAGQDD010000001.1"/>
</dbReference>
<keyword evidence="2" id="KW-0812">Transmembrane</keyword>
<dbReference type="Proteomes" id="UP000676246">
    <property type="component" value="Unassembled WGS sequence"/>
</dbReference>
<accession>A0A940Y2I4</accession>
<comment type="caution">
    <text evidence="3">The sequence shown here is derived from an EMBL/GenBank/DDBJ whole genome shotgun (WGS) entry which is preliminary data.</text>
</comment>
<feature type="transmembrane region" description="Helical" evidence="2">
    <location>
        <begin position="346"/>
        <end position="367"/>
    </location>
</feature>
<gene>
    <name evidence="3" type="ORF">KAK03_01555</name>
</gene>
<evidence type="ECO:0000313" key="3">
    <source>
        <dbReference type="EMBL" id="MBQ0929154.1"/>
    </source>
</evidence>
<evidence type="ECO:0000313" key="4">
    <source>
        <dbReference type="Proteomes" id="UP000676246"/>
    </source>
</evidence>
<keyword evidence="2" id="KW-0472">Membrane</keyword>
<dbReference type="GO" id="GO:0005886">
    <property type="term" value="C:plasma membrane"/>
    <property type="evidence" value="ECO:0007669"/>
    <property type="project" value="TreeGrafter"/>
</dbReference>
<reference evidence="3 4" key="1">
    <citation type="submission" date="2021-04" db="EMBL/GenBank/DDBJ databases">
        <title>The genome sequence of Ideonella sp. 3Y2.</title>
        <authorList>
            <person name="Liu Y."/>
        </authorList>
    </citation>
    <scope>NUCLEOTIDE SEQUENCE [LARGE SCALE GENOMIC DNA]</scope>
    <source>
        <strain evidence="3 4">3Y2</strain>
    </source>
</reference>
<protein>
    <submittedName>
        <fullName evidence="3">Capsular biosynthesis protein</fullName>
    </submittedName>
</protein>